<name>A0ABS6SF01_9SPHN</name>
<dbReference type="PROSITE" id="PS50956">
    <property type="entry name" value="HTH_ASNC_2"/>
    <property type="match status" value="1"/>
</dbReference>
<dbReference type="SMART" id="SM00344">
    <property type="entry name" value="HTH_ASNC"/>
    <property type="match status" value="1"/>
</dbReference>
<dbReference type="InterPro" id="IPR019887">
    <property type="entry name" value="Tscrpt_reg_AsnC/Lrp_C"/>
</dbReference>
<evidence type="ECO:0000259" key="4">
    <source>
        <dbReference type="PROSITE" id="PS50956"/>
    </source>
</evidence>
<dbReference type="Pfam" id="PF13412">
    <property type="entry name" value="HTH_24"/>
    <property type="match status" value="1"/>
</dbReference>
<evidence type="ECO:0000256" key="3">
    <source>
        <dbReference type="ARBA" id="ARBA00023163"/>
    </source>
</evidence>
<evidence type="ECO:0000313" key="5">
    <source>
        <dbReference type="EMBL" id="MBV7256985.1"/>
    </source>
</evidence>
<accession>A0ABS6SF01</accession>
<evidence type="ECO:0000256" key="2">
    <source>
        <dbReference type="ARBA" id="ARBA00023125"/>
    </source>
</evidence>
<keyword evidence="6" id="KW-1185">Reference proteome</keyword>
<keyword evidence="3" id="KW-0804">Transcription</keyword>
<dbReference type="EMBL" id="JAGSPA010000003">
    <property type="protein sequence ID" value="MBV7256985.1"/>
    <property type="molecule type" value="Genomic_DNA"/>
</dbReference>
<dbReference type="CDD" id="cd00090">
    <property type="entry name" value="HTH_ARSR"/>
    <property type="match status" value="1"/>
</dbReference>
<dbReference type="PANTHER" id="PTHR30154">
    <property type="entry name" value="LEUCINE-RESPONSIVE REGULATORY PROTEIN"/>
    <property type="match status" value="1"/>
</dbReference>
<dbReference type="InterPro" id="IPR000485">
    <property type="entry name" value="AsnC-type_HTH_dom"/>
</dbReference>
<evidence type="ECO:0000313" key="6">
    <source>
        <dbReference type="Proteomes" id="UP000722336"/>
    </source>
</evidence>
<dbReference type="Pfam" id="PF01037">
    <property type="entry name" value="AsnC_trans_reg"/>
    <property type="match status" value="1"/>
</dbReference>
<comment type="caution">
    <text evidence="5">The sequence shown here is derived from an EMBL/GenBank/DDBJ whole genome shotgun (WGS) entry which is preliminary data.</text>
</comment>
<dbReference type="InterPro" id="IPR019888">
    <property type="entry name" value="Tscrpt_reg_AsnC-like"/>
</dbReference>
<keyword evidence="1" id="KW-0805">Transcription regulation</keyword>
<gene>
    <name evidence="5" type="ORF">KCG44_09340</name>
</gene>
<feature type="domain" description="HTH asnC-type" evidence="4">
    <location>
        <begin position="1"/>
        <end position="64"/>
    </location>
</feature>
<protein>
    <submittedName>
        <fullName evidence="5">Lrp/AsnC family transcriptional regulator</fullName>
    </submittedName>
</protein>
<keyword evidence="2" id="KW-0238">DNA-binding</keyword>
<reference evidence="5 6" key="1">
    <citation type="submission" date="2021-04" db="EMBL/GenBank/DDBJ databases">
        <authorList>
            <person name="Pira H."/>
            <person name="Risdian C."/>
            <person name="Wink J."/>
        </authorList>
    </citation>
    <scope>NUCLEOTIDE SEQUENCE [LARGE SCALE GENOMIC DNA]</scope>
    <source>
        <strain evidence="5 6">WHA3</strain>
    </source>
</reference>
<organism evidence="5 6">
    <name type="scientific">Pacificimonas pallii</name>
    <dbReference type="NCBI Taxonomy" id="2827236"/>
    <lineage>
        <taxon>Bacteria</taxon>
        <taxon>Pseudomonadati</taxon>
        <taxon>Pseudomonadota</taxon>
        <taxon>Alphaproteobacteria</taxon>
        <taxon>Sphingomonadales</taxon>
        <taxon>Sphingosinicellaceae</taxon>
        <taxon>Pacificimonas</taxon>
    </lineage>
</organism>
<sequence>MDKIDQRILTLLQKDATLTIAQIAEQAGISSTPAWRRIRKMEEDGVIDRRVTILNPEKLNLGLTGFVLIRTSDHSDQWLKDFAAAVSQVPEVVEAYRTTGDVDYILKIVAPDVAGYDQIYKRLIAAARMNDVSASFSMERLKDTTELPLTYAAG</sequence>
<dbReference type="RefSeq" id="WP_218445827.1">
    <property type="nucleotide sequence ID" value="NZ_JAGSPA010000003.1"/>
</dbReference>
<evidence type="ECO:0000256" key="1">
    <source>
        <dbReference type="ARBA" id="ARBA00023015"/>
    </source>
</evidence>
<dbReference type="PANTHER" id="PTHR30154:SF17">
    <property type="entry name" value="DNA-BINDING TRANSCRIPTIONAL ACTIVATOR DECR"/>
    <property type="match status" value="1"/>
</dbReference>
<proteinExistence type="predicted"/>
<dbReference type="Proteomes" id="UP000722336">
    <property type="component" value="Unassembled WGS sequence"/>
</dbReference>
<dbReference type="InterPro" id="IPR011991">
    <property type="entry name" value="ArsR-like_HTH"/>
</dbReference>